<keyword evidence="4" id="KW-0418">Kinase</keyword>
<evidence type="ECO:0000256" key="2">
    <source>
        <dbReference type="ARBA" id="ARBA00022679"/>
    </source>
</evidence>
<dbReference type="InterPro" id="IPR037051">
    <property type="entry name" value="4-carb_acid_sugar_kinase_N_sf"/>
</dbReference>
<dbReference type="InterPro" id="IPR031475">
    <property type="entry name" value="NBD_C"/>
</dbReference>
<evidence type="ECO:0000313" key="9">
    <source>
        <dbReference type="EMBL" id="SAL53502.1"/>
    </source>
</evidence>
<evidence type="ECO:0000256" key="4">
    <source>
        <dbReference type="ARBA" id="ARBA00022777"/>
    </source>
</evidence>
<dbReference type="InterPro" id="IPR042213">
    <property type="entry name" value="NBD_C_sf"/>
</dbReference>
<evidence type="ECO:0000313" key="10">
    <source>
        <dbReference type="Proteomes" id="UP000054893"/>
    </source>
</evidence>
<dbReference type="InterPro" id="IPR010737">
    <property type="entry name" value="4-carb_acid_sugar_kinase_N"/>
</dbReference>
<keyword evidence="6" id="KW-0119">Carbohydrate metabolism</keyword>
<dbReference type="GO" id="GO:0005524">
    <property type="term" value="F:ATP binding"/>
    <property type="evidence" value="ECO:0007669"/>
    <property type="project" value="UniProtKB-KW"/>
</dbReference>
<dbReference type="AlphaFoldDB" id="A0A158IA76"/>
<evidence type="ECO:0000259" key="7">
    <source>
        <dbReference type="Pfam" id="PF07005"/>
    </source>
</evidence>
<comment type="similarity">
    <text evidence="1">Belongs to the four-carbon acid sugar kinase family.</text>
</comment>
<dbReference type="OrthoDB" id="191465at2"/>
<dbReference type="Gene3D" id="3.40.50.10840">
    <property type="entry name" value="Putative sugar-binding, N-terminal domain"/>
    <property type="match status" value="1"/>
</dbReference>
<evidence type="ECO:0000256" key="1">
    <source>
        <dbReference type="ARBA" id="ARBA00005715"/>
    </source>
</evidence>
<dbReference type="RefSeq" id="WP_060858803.1">
    <property type="nucleotide sequence ID" value="NZ_FCOC02000031.1"/>
</dbReference>
<name>A0A158IA76_CABSO</name>
<accession>A0A158IA76</accession>
<dbReference type="SUPFAM" id="SSF142764">
    <property type="entry name" value="YgbK-like"/>
    <property type="match status" value="1"/>
</dbReference>
<dbReference type="Proteomes" id="UP000054893">
    <property type="component" value="Unassembled WGS sequence"/>
</dbReference>
<evidence type="ECO:0000256" key="3">
    <source>
        <dbReference type="ARBA" id="ARBA00022741"/>
    </source>
</evidence>
<keyword evidence="3" id="KW-0547">Nucleotide-binding</keyword>
<keyword evidence="2" id="KW-0808">Transferase</keyword>
<dbReference type="Pfam" id="PF07005">
    <property type="entry name" value="SBD_N"/>
    <property type="match status" value="1"/>
</dbReference>
<feature type="domain" description="Four-carbon acid sugar kinase nucleotide binding" evidence="8">
    <location>
        <begin position="240"/>
        <end position="403"/>
    </location>
</feature>
<dbReference type="EMBL" id="FCOC02000031">
    <property type="protein sequence ID" value="SAL53502.1"/>
    <property type="molecule type" value="Genomic_DNA"/>
</dbReference>
<proteinExistence type="inferred from homology"/>
<evidence type="ECO:0000256" key="6">
    <source>
        <dbReference type="ARBA" id="ARBA00023277"/>
    </source>
</evidence>
<dbReference type="GO" id="GO:0016301">
    <property type="term" value="F:kinase activity"/>
    <property type="evidence" value="ECO:0007669"/>
    <property type="project" value="UniProtKB-KW"/>
</dbReference>
<protein>
    <submittedName>
        <fullName evidence="9">YgbK domain-containing protein</fullName>
    </submittedName>
</protein>
<feature type="domain" description="Four-carbon acid sugar kinase N-terminal" evidence="7">
    <location>
        <begin position="5"/>
        <end position="223"/>
    </location>
</feature>
<reference evidence="9 10" key="1">
    <citation type="submission" date="2016-01" db="EMBL/GenBank/DDBJ databases">
        <authorList>
            <person name="Oliw E.H."/>
        </authorList>
    </citation>
    <scope>NUCLEOTIDE SEQUENCE [LARGE SCALE GENOMIC DNA]</scope>
    <source>
        <strain evidence="9">LMG 22029</strain>
    </source>
</reference>
<gene>
    <name evidence="9" type="ORF">AWB64_05839</name>
</gene>
<keyword evidence="5" id="KW-0067">ATP-binding</keyword>
<evidence type="ECO:0000259" key="8">
    <source>
        <dbReference type="Pfam" id="PF17042"/>
    </source>
</evidence>
<sequence>MNGSIAVIADDLSGASSTGAEFARCGLSTVLVQDSDAVRAQGNAAQVLIFDTESRYDTPPRAREKVSDAARALQRLGPAFIVKKFDSLLRGPFGHEIDAIMSACAQERCVVLCASPKMGRITVGGYQLVDGLPLAERMRMVDPGAPVASSYVPDRLREQTARPVHCLDARVIAGGAAALAAFFDAVGHGIVVADSATQADLNAVVAAAHGAGVRFFAGTYGLGEALRPYAGGARSASAVLVVAGSTSDMTRKQVARLEAAIDARSVVLELGPAFFEQSCEAFGAPYIERLRGGGDLLLHTSGSHEASDRVRQLAAKAGWDEPMLAARIEALLQFLVTPFLPRCNAFVFSGGATAQSIFRLLGADGLTIYGHEVLPGTPVATVRGGAYDRRPFLTKPGSFGTSDDLVTMVNFARFALT</sequence>
<dbReference type="Gene3D" id="3.40.980.20">
    <property type="entry name" value="Four-carbon acid sugar kinase, nucleotide binding domain"/>
    <property type="match status" value="1"/>
</dbReference>
<dbReference type="Pfam" id="PF17042">
    <property type="entry name" value="NBD_C"/>
    <property type="match status" value="1"/>
</dbReference>
<evidence type="ECO:0000256" key="5">
    <source>
        <dbReference type="ARBA" id="ARBA00022840"/>
    </source>
</evidence>
<organism evidence="9 10">
    <name type="scientific">Caballeronia sordidicola</name>
    <name type="common">Burkholderia sordidicola</name>
    <dbReference type="NCBI Taxonomy" id="196367"/>
    <lineage>
        <taxon>Bacteria</taxon>
        <taxon>Pseudomonadati</taxon>
        <taxon>Pseudomonadota</taxon>
        <taxon>Betaproteobacteria</taxon>
        <taxon>Burkholderiales</taxon>
        <taxon>Burkholderiaceae</taxon>
        <taxon>Caballeronia</taxon>
    </lineage>
</organism>